<reference evidence="1" key="1">
    <citation type="journal article" date="2020" name="J. ISSAAS">
        <title>Lactobacilli and other gastrointestinal microbiota of Peromyscus leucopus, reservoir host for agents of Lyme disease and other zoonoses in North America.</title>
        <authorList>
            <person name="Milovic A."/>
            <person name="Bassam K."/>
            <person name="Shao H."/>
            <person name="Chatzistamou I."/>
            <person name="Tufts D.M."/>
            <person name="Diuk-Wasser M."/>
            <person name="Barbour A.G."/>
        </authorList>
    </citation>
    <scope>NUCLEOTIDE SEQUENCE</scope>
    <source>
        <strain evidence="1">LL50</strain>
    </source>
</reference>
<proteinExistence type="predicted"/>
<sequence>MRKLENELRESPSMLYRNELVQPNFAEALRILFVNTRPIAKILENTISSSDIRRNSRFEQELIITAYSAEDRQLLDSLSYEARKKALFEADSNSEHRILEAQRSGLEKIVADTKLPQFAKMDEIITHLKQLTDLCHFNYIVPLQLFDGDFAEHYDDENFVPQFLALPAATLENTFLDLYYLTADFTITLADGNAILALNQLLNGKENDARTKKEIMQNLRRIQAVIKKILDAKTLRNLICLAKGDSNFVPQKASYSENVCRNFIEKIQRQFQADEQHIRNEMKDNYVRHEIMELFPDGNIETLNGYNRETMEILGGNSTTNFMWVVPMQILKTFFKVYYAAPLRSLLNDVIVEGLFSNAAKKTAFSQMIFSINEGANLIDTFENEFNVNGKFSLNLIKGYINDSHKDADFGKRLSNLVDNINAEAKEIIQKLATLLYSLSDDLEGFLQDSKRSTSEIVTNLKGIMFSSRNREATSLLELQFPLWQNFFEIIKNYVIIKKTKKE</sequence>
<dbReference type="Pfam" id="PF17239">
    <property type="entry name" value="DUF5312"/>
    <property type="match status" value="1"/>
</dbReference>
<gene>
    <name evidence="1" type="ORF">Unknown280_1720</name>
</gene>
<dbReference type="EMBL" id="MN577574">
    <property type="protein sequence ID" value="QGT51480.1"/>
    <property type="molecule type" value="Genomic_DNA"/>
</dbReference>
<protein>
    <submittedName>
        <fullName evidence="1">Uncharacterized protein</fullName>
    </submittedName>
</protein>
<accession>A0A650ENX4</accession>
<organism evidence="1">
    <name type="scientific">uncultured Spirochaetaceae bacterium</name>
    <dbReference type="NCBI Taxonomy" id="201186"/>
    <lineage>
        <taxon>Bacteria</taxon>
        <taxon>Pseudomonadati</taxon>
        <taxon>Spirochaetota</taxon>
        <taxon>Spirochaetia</taxon>
        <taxon>Spirochaetales</taxon>
        <taxon>Spirochaetaceae</taxon>
        <taxon>environmental samples</taxon>
    </lineage>
</organism>
<dbReference type="InterPro" id="IPR035196">
    <property type="entry name" value="DUF5312"/>
</dbReference>
<evidence type="ECO:0000313" key="1">
    <source>
        <dbReference type="EMBL" id="QGT51480.1"/>
    </source>
</evidence>
<name>A0A650ENX4_9SPIO</name>
<dbReference type="AlphaFoldDB" id="A0A650ENX4"/>